<reference evidence="7 8" key="1">
    <citation type="submission" date="2019-09" db="EMBL/GenBank/DDBJ databases">
        <title>Genome sequence and assembly of Taibaiella sp.</title>
        <authorList>
            <person name="Chhetri G."/>
        </authorList>
    </citation>
    <scope>NUCLEOTIDE SEQUENCE [LARGE SCALE GENOMIC DNA]</scope>
    <source>
        <strain evidence="7 8">KVB11</strain>
    </source>
</reference>
<evidence type="ECO:0000256" key="1">
    <source>
        <dbReference type="ARBA" id="ARBA00022603"/>
    </source>
</evidence>
<dbReference type="PROSITE" id="PS50926">
    <property type="entry name" value="TRAM"/>
    <property type="match status" value="1"/>
</dbReference>
<dbReference type="SUPFAM" id="SSF50249">
    <property type="entry name" value="Nucleic acid-binding proteins"/>
    <property type="match status" value="1"/>
</dbReference>
<dbReference type="Pfam" id="PF01938">
    <property type="entry name" value="TRAM"/>
    <property type="match status" value="1"/>
</dbReference>
<feature type="binding site" evidence="4">
    <location>
        <position position="302"/>
    </location>
    <ligand>
        <name>S-adenosyl-L-methionine</name>
        <dbReference type="ChEBI" id="CHEBI:59789"/>
    </ligand>
</feature>
<dbReference type="SUPFAM" id="SSF53335">
    <property type="entry name" value="S-adenosyl-L-methionine-dependent methyltransferases"/>
    <property type="match status" value="1"/>
</dbReference>
<evidence type="ECO:0000256" key="5">
    <source>
        <dbReference type="PROSITE-ProRule" id="PRU10015"/>
    </source>
</evidence>
<keyword evidence="1 4" id="KW-0489">Methyltransferase</keyword>
<dbReference type="EC" id="2.1.1.190" evidence="7"/>
<feature type="binding site" evidence="4">
    <location>
        <position position="352"/>
    </location>
    <ligand>
        <name>S-adenosyl-L-methionine</name>
        <dbReference type="ChEBI" id="CHEBI:59789"/>
    </ligand>
</feature>
<dbReference type="PANTHER" id="PTHR11061">
    <property type="entry name" value="RNA M5U METHYLTRANSFERASE"/>
    <property type="match status" value="1"/>
</dbReference>
<evidence type="ECO:0000256" key="3">
    <source>
        <dbReference type="ARBA" id="ARBA00022691"/>
    </source>
</evidence>
<feature type="binding site" evidence="4">
    <location>
        <position position="401"/>
    </location>
    <ligand>
        <name>S-adenosyl-L-methionine</name>
        <dbReference type="ChEBI" id="CHEBI:59789"/>
    </ligand>
</feature>
<evidence type="ECO:0000259" key="6">
    <source>
        <dbReference type="PROSITE" id="PS50926"/>
    </source>
</evidence>
<feature type="domain" description="TRAM" evidence="6">
    <location>
        <begin position="1"/>
        <end position="63"/>
    </location>
</feature>
<dbReference type="Gene3D" id="3.40.50.150">
    <property type="entry name" value="Vaccinia Virus protein VP39"/>
    <property type="match status" value="1"/>
</dbReference>
<dbReference type="GO" id="GO:0070475">
    <property type="term" value="P:rRNA base methylation"/>
    <property type="evidence" value="ECO:0007669"/>
    <property type="project" value="TreeGrafter"/>
</dbReference>
<dbReference type="PROSITE" id="PS01230">
    <property type="entry name" value="TRMA_1"/>
    <property type="match status" value="1"/>
</dbReference>
<dbReference type="Gene3D" id="2.40.50.1070">
    <property type="match status" value="1"/>
</dbReference>
<dbReference type="Proteomes" id="UP000323632">
    <property type="component" value="Unassembled WGS sequence"/>
</dbReference>
<sequence>MARKNKKTVVSAIRLERYAAEGKSIAHLEDGKTLFVEGAVPGDVVEVMIMKNKKSYAEGRAMKIVTPSEDRVIPFCNHFGVCGGCKWQMLPYDKQLEYKQIQVTDQLTRIGHVALPPIETIVGSDLQREYRNKLEFTFSELSYLTREEIEAAGDGEIKRKPALGFHAPGMFDKVVDIQTCYLQAEPTNKIKNLLRKIALENNLPFYDHRKQEGWLRNVIIRVATSGEVMVNLIVKEDRPELKMMLDILLKEVPEITSLHYTINPKMNDTIYDLKVVTYHGKGYIEEYLEDFRFKISPKSFFQTNTKQGEKLYQITRDFAGLTGKEVVYDLYCGTGSIGIFLSKGAKKIIGIEAVPDAIEDAKLNASWNGLEHCQFYAGDVSDIATDAFFEEHGRPDVIITDPPRAGMHEKLIQTLLRIKAPRVVYVSCNPATQARDLALLDEMYKVVRLQPVDMFPHTHHIENVALLELK</sequence>
<dbReference type="InterPro" id="IPR030390">
    <property type="entry name" value="MeTrfase_TrmA_AS"/>
</dbReference>
<protein>
    <submittedName>
        <fullName evidence="7">23S rRNA (Uracil(1939)-C(5))-methyltransferase RlmD</fullName>
        <ecNumber evidence="7">2.1.1.190</ecNumber>
    </submittedName>
</protein>
<dbReference type="AlphaFoldDB" id="A0A5M6CJZ6"/>
<dbReference type="InterPro" id="IPR012340">
    <property type="entry name" value="NA-bd_OB-fold"/>
</dbReference>
<dbReference type="PROSITE" id="PS01231">
    <property type="entry name" value="TRMA_2"/>
    <property type="match status" value="1"/>
</dbReference>
<keyword evidence="2 4" id="KW-0808">Transferase</keyword>
<feature type="active site" description="Nucleophile" evidence="4">
    <location>
        <position position="428"/>
    </location>
</feature>
<proteinExistence type="inferred from homology"/>
<evidence type="ECO:0000256" key="4">
    <source>
        <dbReference type="PROSITE-ProRule" id="PRU01024"/>
    </source>
</evidence>
<dbReference type="Gene3D" id="2.40.50.140">
    <property type="entry name" value="Nucleic acid-binding proteins"/>
    <property type="match status" value="1"/>
</dbReference>
<dbReference type="PANTHER" id="PTHR11061:SF30">
    <property type="entry name" value="TRNA (URACIL(54)-C(5))-METHYLTRANSFERASE"/>
    <property type="match status" value="1"/>
</dbReference>
<dbReference type="NCBIfam" id="TIGR00479">
    <property type="entry name" value="rumA"/>
    <property type="match status" value="1"/>
</dbReference>
<dbReference type="InterPro" id="IPR010280">
    <property type="entry name" value="U5_MeTrfase_fam"/>
</dbReference>
<keyword evidence="8" id="KW-1185">Reference proteome</keyword>
<dbReference type="InterPro" id="IPR002792">
    <property type="entry name" value="TRAM_dom"/>
</dbReference>
<evidence type="ECO:0000256" key="2">
    <source>
        <dbReference type="ARBA" id="ARBA00022679"/>
    </source>
</evidence>
<evidence type="ECO:0000313" key="7">
    <source>
        <dbReference type="EMBL" id="KAA5533675.1"/>
    </source>
</evidence>
<dbReference type="EMBL" id="VWSH01000003">
    <property type="protein sequence ID" value="KAA5533675.1"/>
    <property type="molecule type" value="Genomic_DNA"/>
</dbReference>
<feature type="active site" evidence="5">
    <location>
        <position position="428"/>
    </location>
</feature>
<comment type="caution">
    <text evidence="7">The sequence shown here is derived from an EMBL/GenBank/DDBJ whole genome shotgun (WGS) entry which is preliminary data.</text>
</comment>
<evidence type="ECO:0000313" key="8">
    <source>
        <dbReference type="Proteomes" id="UP000323632"/>
    </source>
</evidence>
<dbReference type="InterPro" id="IPR029063">
    <property type="entry name" value="SAM-dependent_MTases_sf"/>
</dbReference>
<accession>A0A5M6CJZ6</accession>
<dbReference type="PROSITE" id="PS51687">
    <property type="entry name" value="SAM_MT_RNA_M5U"/>
    <property type="match status" value="1"/>
</dbReference>
<feature type="binding site" evidence="4">
    <location>
        <position position="331"/>
    </location>
    <ligand>
        <name>S-adenosyl-L-methionine</name>
        <dbReference type="ChEBI" id="CHEBI:59789"/>
    </ligand>
</feature>
<dbReference type="RefSeq" id="WP_150033422.1">
    <property type="nucleotide sequence ID" value="NZ_VWSH01000003.1"/>
</dbReference>
<dbReference type="GO" id="GO:0070041">
    <property type="term" value="F:rRNA (uridine-C5-)-methyltransferase activity"/>
    <property type="evidence" value="ECO:0007669"/>
    <property type="project" value="TreeGrafter"/>
</dbReference>
<dbReference type="Pfam" id="PF05958">
    <property type="entry name" value="tRNA_U5-meth_tr"/>
    <property type="match status" value="1"/>
</dbReference>
<keyword evidence="3 4" id="KW-0949">S-adenosyl-L-methionine</keyword>
<dbReference type="InterPro" id="IPR030391">
    <property type="entry name" value="MeTrfase_TrmA_CS"/>
</dbReference>
<organism evidence="7 8">
    <name type="scientific">Taibaiella lutea</name>
    <dbReference type="NCBI Taxonomy" id="2608001"/>
    <lineage>
        <taxon>Bacteria</taxon>
        <taxon>Pseudomonadati</taxon>
        <taxon>Bacteroidota</taxon>
        <taxon>Chitinophagia</taxon>
        <taxon>Chitinophagales</taxon>
        <taxon>Chitinophagaceae</taxon>
        <taxon>Taibaiella</taxon>
    </lineage>
</organism>
<dbReference type="FunFam" id="3.40.50.150:FF:000009">
    <property type="entry name" value="23S rRNA (Uracil(1939)-C(5))-methyltransferase RlmD"/>
    <property type="match status" value="1"/>
</dbReference>
<dbReference type="FunFam" id="2.40.50.1070:FF:000003">
    <property type="entry name" value="23S rRNA (Uracil-5-)-methyltransferase RumA"/>
    <property type="match status" value="1"/>
</dbReference>
<gene>
    <name evidence="7" type="primary">rlmD</name>
    <name evidence="7" type="ORF">F0919_14150</name>
</gene>
<comment type="similarity">
    <text evidence="4">Belongs to the class I-like SAM-binding methyltransferase superfamily. RNA M5U methyltransferase family.</text>
</comment>
<dbReference type="CDD" id="cd02440">
    <property type="entry name" value="AdoMet_MTases"/>
    <property type="match status" value="1"/>
</dbReference>
<name>A0A5M6CJZ6_9BACT</name>